<dbReference type="Proteomes" id="UP000236454">
    <property type="component" value="Unassembled WGS sequence"/>
</dbReference>
<dbReference type="STRING" id="477690.SAMN05216474_0634"/>
<evidence type="ECO:0000313" key="2">
    <source>
        <dbReference type="Proteomes" id="UP000236454"/>
    </source>
</evidence>
<reference evidence="1 2" key="1">
    <citation type="submission" date="2016-10" db="EMBL/GenBank/DDBJ databases">
        <authorList>
            <person name="de Groot N.N."/>
        </authorList>
    </citation>
    <scope>NUCLEOTIDE SEQUENCE [LARGE SCALE GENOMIC DNA]</scope>
    <source>
        <strain evidence="1 2">CGMCC 1.7005</strain>
    </source>
</reference>
<gene>
    <name evidence="1" type="ORF">SAMN05216474_0634</name>
</gene>
<name>A0A1I6Y439_9FLAO</name>
<sequence>MLLANNLKMTENKKIETLEKAISSLEVYKRGLKKGNLQSFESLKSKVLGVLTENERIRFSQIEFYSEQDDFDDIMKDDLPF</sequence>
<dbReference type="EMBL" id="FPAS01000001">
    <property type="protein sequence ID" value="SFT45021.1"/>
    <property type="molecule type" value="Genomic_DNA"/>
</dbReference>
<protein>
    <submittedName>
        <fullName evidence="1">Uncharacterized protein</fullName>
    </submittedName>
</protein>
<accession>A0A1I6Y439</accession>
<evidence type="ECO:0000313" key="1">
    <source>
        <dbReference type="EMBL" id="SFT45021.1"/>
    </source>
</evidence>
<proteinExistence type="predicted"/>
<keyword evidence="2" id="KW-1185">Reference proteome</keyword>
<dbReference type="AlphaFoldDB" id="A0A1I6Y439"/>
<organism evidence="1 2">
    <name type="scientific">Lishizhenia tianjinensis</name>
    <dbReference type="NCBI Taxonomy" id="477690"/>
    <lineage>
        <taxon>Bacteria</taxon>
        <taxon>Pseudomonadati</taxon>
        <taxon>Bacteroidota</taxon>
        <taxon>Flavobacteriia</taxon>
        <taxon>Flavobacteriales</taxon>
        <taxon>Crocinitomicaceae</taxon>
        <taxon>Lishizhenia</taxon>
    </lineage>
</organism>